<accession>A0A8H7ADH6</accession>
<dbReference type="AlphaFoldDB" id="A0A8H7ADH6"/>
<sequence>MAVSPFTSKGHLDQCDLGADFIALIDTFMPKVDSIGFRPDPESPLYEICDDERLLPALQPLLDHLRFKGSWGIRRVIKAGQAEIKNPTGALYIIALRITGAPQISGLSPRVGHSLYLQGPFFTVRPQVDCLLLVPHN</sequence>
<name>A0A8H7ADH6_9EURO</name>
<reference evidence="1" key="1">
    <citation type="submission" date="2020-02" db="EMBL/GenBank/DDBJ databases">
        <authorList>
            <person name="Palmer J.M."/>
        </authorList>
    </citation>
    <scope>NUCLEOTIDE SEQUENCE</scope>
    <source>
        <strain evidence="1">EPUS1.4</strain>
        <tissue evidence="1">Thallus</tissue>
    </source>
</reference>
<gene>
    <name evidence="1" type="ORF">GJ744_001306</name>
</gene>
<evidence type="ECO:0000313" key="2">
    <source>
        <dbReference type="Proteomes" id="UP000606974"/>
    </source>
</evidence>
<organism evidence="1 2">
    <name type="scientific">Endocarpon pusillum</name>
    <dbReference type="NCBI Taxonomy" id="364733"/>
    <lineage>
        <taxon>Eukaryota</taxon>
        <taxon>Fungi</taxon>
        <taxon>Dikarya</taxon>
        <taxon>Ascomycota</taxon>
        <taxon>Pezizomycotina</taxon>
        <taxon>Eurotiomycetes</taxon>
        <taxon>Chaetothyriomycetidae</taxon>
        <taxon>Verrucariales</taxon>
        <taxon>Verrucariaceae</taxon>
        <taxon>Endocarpon</taxon>
    </lineage>
</organism>
<protein>
    <submittedName>
        <fullName evidence="1">Uncharacterized protein</fullName>
    </submittedName>
</protein>
<dbReference type="EMBL" id="JAACFV010000119">
    <property type="protein sequence ID" value="KAF7505087.1"/>
    <property type="molecule type" value="Genomic_DNA"/>
</dbReference>
<comment type="caution">
    <text evidence="1">The sequence shown here is derived from an EMBL/GenBank/DDBJ whole genome shotgun (WGS) entry which is preliminary data.</text>
</comment>
<keyword evidence="2" id="KW-1185">Reference proteome</keyword>
<dbReference type="Proteomes" id="UP000606974">
    <property type="component" value="Unassembled WGS sequence"/>
</dbReference>
<proteinExistence type="predicted"/>
<evidence type="ECO:0000313" key="1">
    <source>
        <dbReference type="EMBL" id="KAF7505087.1"/>
    </source>
</evidence>